<dbReference type="EMBL" id="UZAF01016391">
    <property type="protein sequence ID" value="VDO27123.1"/>
    <property type="molecule type" value="Genomic_DNA"/>
</dbReference>
<evidence type="ECO:0000313" key="1">
    <source>
        <dbReference type="EMBL" id="VDO27123.1"/>
    </source>
</evidence>
<organism evidence="3">
    <name type="scientific">Haemonchus placei</name>
    <name type="common">Barber's pole worm</name>
    <dbReference type="NCBI Taxonomy" id="6290"/>
    <lineage>
        <taxon>Eukaryota</taxon>
        <taxon>Metazoa</taxon>
        <taxon>Ecdysozoa</taxon>
        <taxon>Nematoda</taxon>
        <taxon>Chromadorea</taxon>
        <taxon>Rhabditida</taxon>
        <taxon>Rhabditina</taxon>
        <taxon>Rhabditomorpha</taxon>
        <taxon>Strongyloidea</taxon>
        <taxon>Trichostrongylidae</taxon>
        <taxon>Haemonchus</taxon>
    </lineage>
</organism>
<evidence type="ECO:0000313" key="2">
    <source>
        <dbReference type="Proteomes" id="UP000268014"/>
    </source>
</evidence>
<name>A0A0N4W6U6_HAEPC</name>
<proteinExistence type="predicted"/>
<keyword evidence="2" id="KW-1185">Reference proteome</keyword>
<dbReference type="Proteomes" id="UP000268014">
    <property type="component" value="Unassembled WGS sequence"/>
</dbReference>
<dbReference type="WBParaSite" id="HPLM_0000580601-mRNA-1">
    <property type="protein sequence ID" value="HPLM_0000580601-mRNA-1"/>
    <property type="gene ID" value="HPLM_0000580601"/>
</dbReference>
<evidence type="ECO:0000313" key="3">
    <source>
        <dbReference type="WBParaSite" id="HPLM_0000580601-mRNA-1"/>
    </source>
</evidence>
<protein>
    <submittedName>
        <fullName evidence="1 3">Uncharacterized protein</fullName>
    </submittedName>
</protein>
<dbReference type="AlphaFoldDB" id="A0A0N4W6U6"/>
<accession>A0A0N4W6U6</accession>
<gene>
    <name evidence="1" type="ORF">HPLM_LOCUS5798</name>
</gene>
<sequence>MDSKECLLYVCCNHKLPATRYPFRIYQRVYSGYYSSG</sequence>
<reference evidence="3" key="1">
    <citation type="submission" date="2017-02" db="UniProtKB">
        <authorList>
            <consortium name="WormBaseParasite"/>
        </authorList>
    </citation>
    <scope>IDENTIFICATION</scope>
</reference>
<reference evidence="1 2" key="2">
    <citation type="submission" date="2018-11" db="EMBL/GenBank/DDBJ databases">
        <authorList>
            <consortium name="Pathogen Informatics"/>
        </authorList>
    </citation>
    <scope>NUCLEOTIDE SEQUENCE [LARGE SCALE GENOMIC DNA]</scope>
    <source>
        <strain evidence="1 2">MHpl1</strain>
    </source>
</reference>